<gene>
    <name evidence="1" type="ORF">EQP59_04435</name>
</gene>
<sequence length="113" mass="12328">MNTQEINAHGGSACGLSPEEIEQLKAEKGALVLVTVNYAGQAQNVIFKEPTFQQLEALSKISKSNEMKAVQSAYANYIVKADEEIEQRDMLKAKAVEALMARAQKTTAEAKNL</sequence>
<dbReference type="EMBL" id="CP035107">
    <property type="protein sequence ID" value="QAR30646.1"/>
    <property type="molecule type" value="Genomic_DNA"/>
</dbReference>
<dbReference type="AlphaFoldDB" id="A0A3R5UUA2"/>
<proteinExistence type="predicted"/>
<dbReference type="Gene3D" id="3.30.2220.10">
    <property type="entry name" value="rbstp2171"/>
    <property type="match status" value="1"/>
</dbReference>
<name>A0A3R5UUA2_ORNRH</name>
<evidence type="ECO:0000313" key="1">
    <source>
        <dbReference type="EMBL" id="QAR30646.1"/>
    </source>
</evidence>
<accession>A0A3R5UUA2</accession>
<dbReference type="OrthoDB" id="1452107at2"/>
<reference evidence="1 2" key="1">
    <citation type="submission" date="2019-01" db="EMBL/GenBank/DDBJ databases">
        <title>Whole Genome of Ornithobacterium rhinotracheale FARPER-174b.</title>
        <authorList>
            <person name="Tataje-Lavanda L.A."/>
            <person name="Montalvan A."/>
            <person name="Montesinos R."/>
            <person name="Zimic M."/>
            <person name="Fernandez-Sanchez M."/>
            <person name="Fernandez-Diaz M."/>
        </authorList>
    </citation>
    <scope>NUCLEOTIDE SEQUENCE [LARGE SCALE GENOMIC DNA]</scope>
    <source>
        <strain evidence="1 2">FARPER-174b</strain>
    </source>
</reference>
<protein>
    <submittedName>
        <fullName evidence="1">Uncharacterized protein</fullName>
    </submittedName>
</protein>
<dbReference type="RefSeq" id="WP_128501126.1">
    <property type="nucleotide sequence ID" value="NZ_CP035107.1"/>
</dbReference>
<organism evidence="1 2">
    <name type="scientific">Ornithobacterium rhinotracheale</name>
    <dbReference type="NCBI Taxonomy" id="28251"/>
    <lineage>
        <taxon>Bacteria</taxon>
        <taxon>Pseudomonadati</taxon>
        <taxon>Bacteroidota</taxon>
        <taxon>Flavobacteriia</taxon>
        <taxon>Flavobacteriales</taxon>
        <taxon>Weeksellaceae</taxon>
        <taxon>Ornithobacterium</taxon>
    </lineage>
</organism>
<dbReference type="Proteomes" id="UP000287701">
    <property type="component" value="Chromosome"/>
</dbReference>
<evidence type="ECO:0000313" key="2">
    <source>
        <dbReference type="Proteomes" id="UP000287701"/>
    </source>
</evidence>